<gene>
    <name evidence="2" type="ORF">TM35_001951010</name>
</gene>
<feature type="non-terminal residue" evidence="2">
    <location>
        <position position="80"/>
    </location>
</feature>
<dbReference type="GeneID" id="39991777"/>
<evidence type="ECO:0000256" key="1">
    <source>
        <dbReference type="SAM" id="MobiDB-lite"/>
    </source>
</evidence>
<feature type="region of interest" description="Disordered" evidence="1">
    <location>
        <begin position="1"/>
        <end position="20"/>
    </location>
</feature>
<organism evidence="2 3">
    <name type="scientific">Trypanosoma theileri</name>
    <dbReference type="NCBI Taxonomy" id="67003"/>
    <lineage>
        <taxon>Eukaryota</taxon>
        <taxon>Discoba</taxon>
        <taxon>Euglenozoa</taxon>
        <taxon>Kinetoplastea</taxon>
        <taxon>Metakinetoplastina</taxon>
        <taxon>Trypanosomatida</taxon>
        <taxon>Trypanosomatidae</taxon>
        <taxon>Trypanosoma</taxon>
    </lineage>
</organism>
<dbReference type="EMBL" id="NBCO01000195">
    <property type="protein sequence ID" value="ORC79920.1"/>
    <property type="molecule type" value="Genomic_DNA"/>
</dbReference>
<dbReference type="AlphaFoldDB" id="A0A1X0ND31"/>
<dbReference type="Proteomes" id="UP000192257">
    <property type="component" value="Unassembled WGS sequence"/>
</dbReference>
<sequence>VVKNPLLATRTNGTDSSSPDVTFSRSVTVDNWFPTPYMDSDHSLISYTIAIGEGELSVTNTFPHRKSATYALGKADWPKF</sequence>
<keyword evidence="3" id="KW-1185">Reference proteome</keyword>
<feature type="non-terminal residue" evidence="2">
    <location>
        <position position="1"/>
    </location>
</feature>
<dbReference type="VEuPathDB" id="TriTrypDB:TM35_001951010"/>
<dbReference type="RefSeq" id="XP_028876710.1">
    <property type="nucleotide sequence ID" value="XM_029031997.1"/>
</dbReference>
<protein>
    <submittedName>
        <fullName evidence="2">Uncharacterized protein</fullName>
    </submittedName>
</protein>
<name>A0A1X0ND31_9TRYP</name>
<feature type="compositionally biased region" description="Polar residues" evidence="1">
    <location>
        <begin position="9"/>
        <end position="20"/>
    </location>
</feature>
<accession>A0A1X0ND31</accession>
<comment type="caution">
    <text evidence="2">The sequence shown here is derived from an EMBL/GenBank/DDBJ whole genome shotgun (WGS) entry which is preliminary data.</text>
</comment>
<dbReference type="OrthoDB" id="10443456at2759"/>
<evidence type="ECO:0000313" key="3">
    <source>
        <dbReference type="Proteomes" id="UP000192257"/>
    </source>
</evidence>
<proteinExistence type="predicted"/>
<reference evidence="2 3" key="1">
    <citation type="submission" date="2017-03" db="EMBL/GenBank/DDBJ databases">
        <title>An alternative strategy for trypanosome survival in the mammalian bloodstream revealed through genome and transcriptome analysis of the ubiquitous bovine parasite Trypanosoma (Megatrypanum) theileri.</title>
        <authorList>
            <person name="Kelly S."/>
            <person name="Ivens A."/>
            <person name="Mott A."/>
            <person name="O'Neill E."/>
            <person name="Emms D."/>
            <person name="Macleod O."/>
            <person name="Voorheis P."/>
            <person name="Matthews J."/>
            <person name="Matthews K."/>
            <person name="Carrington M."/>
        </authorList>
    </citation>
    <scope>NUCLEOTIDE SEQUENCE [LARGE SCALE GENOMIC DNA]</scope>
    <source>
        <strain evidence="2">Edinburgh</strain>
    </source>
</reference>
<evidence type="ECO:0000313" key="2">
    <source>
        <dbReference type="EMBL" id="ORC79920.1"/>
    </source>
</evidence>